<sequence>MLRGAAFLGTLVLAGCSTVPEGAPSLVKTVGVDYAKFGACAFDAMDRIWPNQIRLVDLRGTETIRIFMEVTTNGPMGVLTVRQIEVTVKKTGENRSTVAIGTRALTSEEQAWSRIEACAA</sequence>
<comment type="caution">
    <text evidence="1">The sequence shown here is derived from an EMBL/GenBank/DDBJ whole genome shotgun (WGS) entry which is preliminary data.</text>
</comment>
<dbReference type="PROSITE" id="PS51257">
    <property type="entry name" value="PROKAR_LIPOPROTEIN"/>
    <property type="match status" value="1"/>
</dbReference>
<organism evidence="1 2">
    <name type="scientific">Bosea minatitlanensis</name>
    <dbReference type="NCBI Taxonomy" id="128782"/>
    <lineage>
        <taxon>Bacteria</taxon>
        <taxon>Pseudomonadati</taxon>
        <taxon>Pseudomonadota</taxon>
        <taxon>Alphaproteobacteria</taxon>
        <taxon>Hyphomicrobiales</taxon>
        <taxon>Boseaceae</taxon>
        <taxon>Bosea</taxon>
    </lineage>
</organism>
<protein>
    <recommendedName>
        <fullName evidence="3">Lipoprotein</fullName>
    </recommendedName>
</protein>
<name>A0ABW0F2G6_9HYPH</name>
<evidence type="ECO:0008006" key="3">
    <source>
        <dbReference type="Google" id="ProtNLM"/>
    </source>
</evidence>
<accession>A0ABW0F2G6</accession>
<evidence type="ECO:0000313" key="2">
    <source>
        <dbReference type="Proteomes" id="UP001595976"/>
    </source>
</evidence>
<gene>
    <name evidence="1" type="ORF">ACFPK2_06930</name>
</gene>
<dbReference type="EMBL" id="JBHSLI010000002">
    <property type="protein sequence ID" value="MFC5292720.1"/>
    <property type="molecule type" value="Genomic_DNA"/>
</dbReference>
<evidence type="ECO:0000313" key="1">
    <source>
        <dbReference type="EMBL" id="MFC5292720.1"/>
    </source>
</evidence>
<dbReference type="Proteomes" id="UP001595976">
    <property type="component" value="Unassembled WGS sequence"/>
</dbReference>
<dbReference type="RefSeq" id="WP_260347990.1">
    <property type="nucleotide sequence ID" value="NZ_JAOAOS010000002.1"/>
</dbReference>
<proteinExistence type="predicted"/>
<keyword evidence="2" id="KW-1185">Reference proteome</keyword>
<reference evidence="2" key="1">
    <citation type="journal article" date="2019" name="Int. J. Syst. Evol. Microbiol.">
        <title>The Global Catalogue of Microorganisms (GCM) 10K type strain sequencing project: providing services to taxonomists for standard genome sequencing and annotation.</title>
        <authorList>
            <consortium name="The Broad Institute Genomics Platform"/>
            <consortium name="The Broad Institute Genome Sequencing Center for Infectious Disease"/>
            <person name="Wu L."/>
            <person name="Ma J."/>
        </authorList>
    </citation>
    <scope>NUCLEOTIDE SEQUENCE [LARGE SCALE GENOMIC DNA]</scope>
    <source>
        <strain evidence="2">CGMCC 1.15643</strain>
    </source>
</reference>